<feature type="transmembrane region" description="Helical" evidence="2">
    <location>
        <begin position="81"/>
        <end position="99"/>
    </location>
</feature>
<feature type="transmembrane region" description="Helical" evidence="2">
    <location>
        <begin position="135"/>
        <end position="155"/>
    </location>
</feature>
<reference evidence="4" key="1">
    <citation type="submission" date="2020-12" db="EMBL/GenBank/DDBJ databases">
        <title>Leucobacter sp. CAS1, isolated from Chromium sludge.</title>
        <authorList>
            <person name="Xu Z."/>
        </authorList>
    </citation>
    <scope>NUCLEOTIDE SEQUENCE</scope>
    <source>
        <strain evidence="4">CSA1</strain>
    </source>
</reference>
<keyword evidence="2" id="KW-1133">Transmembrane helix</keyword>
<sequence>MVERGAGTAARRPRAPGARATPSRWRPLVGSILLFALWAVALAVLGEVFTGSLWTIRALILTGAITLGAGLAAASLPRRRALSWVLGASAGAALLLWWAERSGSLELWLTDPRLAVQEIGIAVAEGVPPVEPAGAFLDALLLGWSASVALASLILVRQDLLFLAGVVPASWMLVPSIIVSIRAPAPLLACAGALLLLLLWAGAPRGGRWTGLVSAGLALALAAGLLAVTPPTRDRVWNSGAVSASPVSPGVPDVTVALGEDLRGRSDAVVFRYQGLRSGESVRFTLAVLSEFERGTWLPQEALEPGNPSVETPREPPAGEWAQWDPTSETPRHVQQVTVRNEGLVSPWLPLPRGAELVEPAGPRGASSFEPSRWRWVDGTWTARSESTLTRRGDEYRALGRALEADDLSRLLSPGAALDAPPPEFDAFLELPDGIPAAVSEAAAEATAGANGPVEAANALLTLFRSGEFVYDEEAPYDPGANRGDPYAVMESFLEQRRGYCVHYASTFSVMARTLGIPSRVAVGYASRAQSTEWTSVRSRELHAWPEIYVGGVGWVAYEPTPGGAGLRADQGEQEDRPVSGPEAPAPAETPEEPREPAERPEARQQPGEEELPEQPADAAGETGGGAGILLGLGATVLALACLAPALIRWILRRLRLRRVRRGPEPASAAWAELVDAARDLGFLGFTGGAEDRARARTPEAVVEHLVGRGLLGARGTAAADAADRLALAVVGERYSGDPPGGPGPGAGAGSGPGAGAGSGAEGLASDLIVAIRALRAGAGPKRRLRAAVLPRTVLSRTAFSRRRSSGR</sequence>
<feature type="region of interest" description="Disordered" evidence="1">
    <location>
        <begin position="300"/>
        <end position="330"/>
    </location>
</feature>
<organism evidence="4 5">
    <name type="scientific">Leucobacter chromiisoli</name>
    <dbReference type="NCBI Taxonomy" id="2796471"/>
    <lineage>
        <taxon>Bacteria</taxon>
        <taxon>Bacillati</taxon>
        <taxon>Actinomycetota</taxon>
        <taxon>Actinomycetes</taxon>
        <taxon>Micrococcales</taxon>
        <taxon>Microbacteriaceae</taxon>
        <taxon>Leucobacter</taxon>
    </lineage>
</organism>
<dbReference type="PANTHER" id="PTHR42736:SF1">
    <property type="entry name" value="PROTEIN-GLUTAMINE GAMMA-GLUTAMYLTRANSFERASE"/>
    <property type="match status" value="1"/>
</dbReference>
<dbReference type="Proteomes" id="UP000608530">
    <property type="component" value="Unassembled WGS sequence"/>
</dbReference>
<feature type="compositionally biased region" description="Gly residues" evidence="1">
    <location>
        <begin position="744"/>
        <end position="758"/>
    </location>
</feature>
<dbReference type="InterPro" id="IPR021878">
    <property type="entry name" value="TgpA_N"/>
</dbReference>
<dbReference type="SUPFAM" id="SSF54001">
    <property type="entry name" value="Cysteine proteinases"/>
    <property type="match status" value="1"/>
</dbReference>
<dbReference type="InterPro" id="IPR052901">
    <property type="entry name" value="Bact_TGase-like"/>
</dbReference>
<gene>
    <name evidence="4" type="ORF">JD276_14520</name>
</gene>
<dbReference type="AlphaFoldDB" id="A0A934UVT2"/>
<feature type="transmembrane region" description="Helical" evidence="2">
    <location>
        <begin position="160"/>
        <end position="179"/>
    </location>
</feature>
<dbReference type="InterPro" id="IPR002931">
    <property type="entry name" value="Transglutaminase-like"/>
</dbReference>
<feature type="transmembrane region" description="Helical" evidence="2">
    <location>
        <begin position="629"/>
        <end position="652"/>
    </location>
</feature>
<feature type="transmembrane region" description="Helical" evidence="2">
    <location>
        <begin position="54"/>
        <end position="74"/>
    </location>
</feature>
<feature type="region of interest" description="Disordered" evidence="1">
    <location>
        <begin position="562"/>
        <end position="623"/>
    </location>
</feature>
<dbReference type="InterPro" id="IPR038765">
    <property type="entry name" value="Papain-like_cys_pep_sf"/>
</dbReference>
<feature type="transmembrane region" description="Helical" evidence="2">
    <location>
        <begin position="185"/>
        <end position="202"/>
    </location>
</feature>
<dbReference type="Pfam" id="PF01841">
    <property type="entry name" value="Transglut_core"/>
    <property type="match status" value="1"/>
</dbReference>
<evidence type="ECO:0000313" key="5">
    <source>
        <dbReference type="Proteomes" id="UP000608530"/>
    </source>
</evidence>
<keyword evidence="2" id="KW-0472">Membrane</keyword>
<protein>
    <submittedName>
        <fullName evidence="4">Transglutaminase domain-containing protein</fullName>
    </submittedName>
</protein>
<keyword evidence="2" id="KW-0812">Transmembrane</keyword>
<feature type="transmembrane region" description="Helical" evidence="2">
    <location>
        <begin position="28"/>
        <end position="48"/>
    </location>
</feature>
<dbReference type="RefSeq" id="WP_200116386.1">
    <property type="nucleotide sequence ID" value="NZ_JAEHOH010000023.1"/>
</dbReference>
<evidence type="ECO:0000256" key="2">
    <source>
        <dbReference type="SAM" id="Phobius"/>
    </source>
</evidence>
<accession>A0A934UVT2</accession>
<evidence type="ECO:0000313" key="4">
    <source>
        <dbReference type="EMBL" id="MBK0420245.1"/>
    </source>
</evidence>
<dbReference type="PANTHER" id="PTHR42736">
    <property type="entry name" value="PROTEIN-GLUTAMINE GAMMA-GLUTAMYLTRANSFERASE"/>
    <property type="match status" value="1"/>
</dbReference>
<evidence type="ECO:0000259" key="3">
    <source>
        <dbReference type="SMART" id="SM00460"/>
    </source>
</evidence>
<feature type="region of interest" description="Disordered" evidence="1">
    <location>
        <begin position="1"/>
        <end position="22"/>
    </location>
</feature>
<feature type="transmembrane region" description="Helical" evidence="2">
    <location>
        <begin position="209"/>
        <end position="228"/>
    </location>
</feature>
<dbReference type="Pfam" id="PF11992">
    <property type="entry name" value="TgpA_N"/>
    <property type="match status" value="1"/>
</dbReference>
<feature type="compositionally biased region" description="Basic and acidic residues" evidence="1">
    <location>
        <begin position="592"/>
        <end position="603"/>
    </location>
</feature>
<evidence type="ECO:0000256" key="1">
    <source>
        <dbReference type="SAM" id="MobiDB-lite"/>
    </source>
</evidence>
<dbReference type="Gene3D" id="3.10.620.30">
    <property type="match status" value="1"/>
</dbReference>
<feature type="region of interest" description="Disordered" evidence="1">
    <location>
        <begin position="737"/>
        <end position="758"/>
    </location>
</feature>
<name>A0A934UVT2_9MICO</name>
<comment type="caution">
    <text evidence="4">The sequence shown here is derived from an EMBL/GenBank/DDBJ whole genome shotgun (WGS) entry which is preliminary data.</text>
</comment>
<dbReference type="SMART" id="SM00460">
    <property type="entry name" value="TGc"/>
    <property type="match status" value="1"/>
</dbReference>
<proteinExistence type="predicted"/>
<dbReference type="EMBL" id="JAEHOH010000023">
    <property type="protein sequence ID" value="MBK0420245.1"/>
    <property type="molecule type" value="Genomic_DNA"/>
</dbReference>
<keyword evidence="5" id="KW-1185">Reference proteome</keyword>
<feature type="domain" description="Transglutaminase-like" evidence="3">
    <location>
        <begin position="493"/>
        <end position="562"/>
    </location>
</feature>